<dbReference type="GO" id="GO:0005524">
    <property type="term" value="F:ATP binding"/>
    <property type="evidence" value="ECO:0007669"/>
    <property type="project" value="UniProtKB-KW"/>
</dbReference>
<dbReference type="SUPFAM" id="SSF52540">
    <property type="entry name" value="P-loop containing nucleoside triphosphate hydrolases"/>
    <property type="match status" value="1"/>
</dbReference>
<comment type="caution">
    <text evidence="10">The sequence shown here is derived from an EMBL/GenBank/DDBJ whole genome shotgun (WGS) entry which is preliminary data.</text>
</comment>
<dbReference type="SUPFAM" id="SSF90123">
    <property type="entry name" value="ABC transporter transmembrane region"/>
    <property type="match status" value="1"/>
</dbReference>
<dbReference type="InterPro" id="IPR003593">
    <property type="entry name" value="AAA+_ATPase"/>
</dbReference>
<protein>
    <submittedName>
        <fullName evidence="10">ATP-binding cassette domain-containing protein</fullName>
    </submittedName>
</protein>
<evidence type="ECO:0000256" key="6">
    <source>
        <dbReference type="ARBA" id="ARBA00023136"/>
    </source>
</evidence>
<evidence type="ECO:0000259" key="9">
    <source>
        <dbReference type="PROSITE" id="PS50929"/>
    </source>
</evidence>
<dbReference type="Proteomes" id="UP001595987">
    <property type="component" value="Unassembled WGS sequence"/>
</dbReference>
<feature type="transmembrane region" description="Helical" evidence="7">
    <location>
        <begin position="120"/>
        <end position="144"/>
    </location>
</feature>
<feature type="transmembrane region" description="Helical" evidence="7">
    <location>
        <begin position="50"/>
        <end position="74"/>
    </location>
</feature>
<dbReference type="Gene3D" id="1.20.1560.10">
    <property type="entry name" value="ABC transporter type 1, transmembrane domain"/>
    <property type="match status" value="1"/>
</dbReference>
<dbReference type="PANTHER" id="PTHR24221">
    <property type="entry name" value="ATP-BINDING CASSETTE SUB-FAMILY B"/>
    <property type="match status" value="1"/>
</dbReference>
<keyword evidence="6 7" id="KW-0472">Membrane</keyword>
<dbReference type="RefSeq" id="WP_244842873.1">
    <property type="nucleotide sequence ID" value="NZ_BOVQ01000007.1"/>
</dbReference>
<evidence type="ECO:0000256" key="3">
    <source>
        <dbReference type="ARBA" id="ARBA00022741"/>
    </source>
</evidence>
<evidence type="ECO:0000259" key="8">
    <source>
        <dbReference type="PROSITE" id="PS50893"/>
    </source>
</evidence>
<dbReference type="Gene3D" id="3.40.50.300">
    <property type="entry name" value="P-loop containing nucleotide triphosphate hydrolases"/>
    <property type="match status" value="1"/>
</dbReference>
<dbReference type="InterPro" id="IPR039421">
    <property type="entry name" value="Type_1_exporter"/>
</dbReference>
<gene>
    <name evidence="10" type="ORF">ACFO26_10655</name>
</gene>
<evidence type="ECO:0000313" key="10">
    <source>
        <dbReference type="EMBL" id="MFC4653362.1"/>
    </source>
</evidence>
<feature type="transmembrane region" description="Helical" evidence="7">
    <location>
        <begin position="150"/>
        <end position="170"/>
    </location>
</feature>
<dbReference type="PANTHER" id="PTHR24221:SF654">
    <property type="entry name" value="ATP-BINDING CASSETTE SUB-FAMILY B MEMBER 6"/>
    <property type="match status" value="1"/>
</dbReference>
<name>A0ABV9JG48_9LACT</name>
<dbReference type="InterPro" id="IPR011527">
    <property type="entry name" value="ABC1_TM_dom"/>
</dbReference>
<evidence type="ECO:0000256" key="5">
    <source>
        <dbReference type="ARBA" id="ARBA00022989"/>
    </source>
</evidence>
<evidence type="ECO:0000256" key="7">
    <source>
        <dbReference type="SAM" id="Phobius"/>
    </source>
</evidence>
<keyword evidence="3" id="KW-0547">Nucleotide-binding</keyword>
<dbReference type="PROSITE" id="PS50929">
    <property type="entry name" value="ABC_TM1F"/>
    <property type="match status" value="1"/>
</dbReference>
<sequence length="533" mass="60692">MWTDIKILNQYVPKRKLILFIIATFSNAFLNLATALIIQQATEMQGENSVHKIIVFGLSSMLLYAYVAISFLFINYIETSLVYSVSIGMKKTLLKIFTFRKTEFKNSEKISILTNDMQLFIDRFLMQILDIPIYIIMFGVPLIYMLSQNWLMGLLFGIGSITLPFPQILLNKKLSDWGKQLSEKKAVLLQVTSDEINGRTTIIYNNSLTFMLKYGEKKIKDSENAWLWSNVWLQIALAFSMLLKGVVQIVPFIMGFLMIVHGGNLSFAVLLALFLISQQMGQPIQQILLAFSRVQTMKKVCTKIFNILNDNQEISISNLSDSPKDFESLVIRHLSKSFGEIQIFDNFSYTIPFGAKILIKGKSGSGKSTLLKLITDDLQTDQGEIFLQQHEQKTTLSPKDFGVINQEPFIFNGSLTYNLCLEQAFTKKELLEVLEAVHLEEFSLDYLLINNGENLSGGQKIRLELARFLLRKKKLLLVDEVTAALDDSTAKAVRSLIYSLPITIIEVAHHIDDESRYDDIILLERRGTDESYS</sequence>
<feature type="domain" description="ABC transmembrane type-1" evidence="9">
    <location>
        <begin position="17"/>
        <end position="296"/>
    </location>
</feature>
<keyword evidence="2 7" id="KW-0812">Transmembrane</keyword>
<dbReference type="InterPro" id="IPR027417">
    <property type="entry name" value="P-loop_NTPase"/>
</dbReference>
<evidence type="ECO:0000256" key="2">
    <source>
        <dbReference type="ARBA" id="ARBA00022692"/>
    </source>
</evidence>
<dbReference type="InterPro" id="IPR036640">
    <property type="entry name" value="ABC1_TM_sf"/>
</dbReference>
<comment type="subcellular location">
    <subcellularLocation>
        <location evidence="1">Cell membrane</location>
        <topology evidence="1">Multi-pass membrane protein</topology>
    </subcellularLocation>
</comment>
<keyword evidence="11" id="KW-1185">Reference proteome</keyword>
<dbReference type="Pfam" id="PF00005">
    <property type="entry name" value="ABC_tran"/>
    <property type="match status" value="1"/>
</dbReference>
<dbReference type="EMBL" id="JBHSGD010000010">
    <property type="protein sequence ID" value="MFC4653362.1"/>
    <property type="molecule type" value="Genomic_DNA"/>
</dbReference>
<dbReference type="SMART" id="SM00382">
    <property type="entry name" value="AAA"/>
    <property type="match status" value="1"/>
</dbReference>
<dbReference type="Pfam" id="PF00664">
    <property type="entry name" value="ABC_membrane"/>
    <property type="match status" value="1"/>
</dbReference>
<proteinExistence type="predicted"/>
<evidence type="ECO:0000256" key="1">
    <source>
        <dbReference type="ARBA" id="ARBA00004651"/>
    </source>
</evidence>
<feature type="transmembrane region" description="Helical" evidence="7">
    <location>
        <begin position="249"/>
        <end position="276"/>
    </location>
</feature>
<evidence type="ECO:0000256" key="4">
    <source>
        <dbReference type="ARBA" id="ARBA00022840"/>
    </source>
</evidence>
<reference evidence="11" key="1">
    <citation type="journal article" date="2019" name="Int. J. Syst. Evol. Microbiol.">
        <title>The Global Catalogue of Microorganisms (GCM) 10K type strain sequencing project: providing services to taxonomists for standard genome sequencing and annotation.</title>
        <authorList>
            <consortium name="The Broad Institute Genomics Platform"/>
            <consortium name="The Broad Institute Genome Sequencing Center for Infectious Disease"/>
            <person name="Wu L."/>
            <person name="Ma J."/>
        </authorList>
    </citation>
    <scope>NUCLEOTIDE SEQUENCE [LARGE SCALE GENOMIC DNA]</scope>
    <source>
        <strain evidence="11">CCUG 63287</strain>
    </source>
</reference>
<evidence type="ECO:0000313" key="11">
    <source>
        <dbReference type="Proteomes" id="UP001595987"/>
    </source>
</evidence>
<feature type="transmembrane region" description="Helical" evidence="7">
    <location>
        <begin position="17"/>
        <end position="38"/>
    </location>
</feature>
<feature type="domain" description="ABC transporter" evidence="8">
    <location>
        <begin position="329"/>
        <end position="533"/>
    </location>
</feature>
<organism evidence="10 11">
    <name type="scientific">Lactococcus nasutitermitis</name>
    <dbReference type="NCBI Taxonomy" id="1652957"/>
    <lineage>
        <taxon>Bacteria</taxon>
        <taxon>Bacillati</taxon>
        <taxon>Bacillota</taxon>
        <taxon>Bacilli</taxon>
        <taxon>Lactobacillales</taxon>
        <taxon>Streptococcaceae</taxon>
        <taxon>Lactococcus</taxon>
    </lineage>
</organism>
<keyword evidence="5 7" id="KW-1133">Transmembrane helix</keyword>
<feature type="transmembrane region" description="Helical" evidence="7">
    <location>
        <begin position="225"/>
        <end position="243"/>
    </location>
</feature>
<dbReference type="InterPro" id="IPR003439">
    <property type="entry name" value="ABC_transporter-like_ATP-bd"/>
</dbReference>
<dbReference type="PROSITE" id="PS50893">
    <property type="entry name" value="ABC_TRANSPORTER_2"/>
    <property type="match status" value="1"/>
</dbReference>
<keyword evidence="4 10" id="KW-0067">ATP-binding</keyword>
<accession>A0ABV9JG48</accession>